<dbReference type="Gene3D" id="3.30.1310.10">
    <property type="entry name" value="Nucleoid-associated protein YbaB-like domain"/>
    <property type="match status" value="1"/>
</dbReference>
<protein>
    <recommendedName>
        <fullName evidence="2">Nucleoid-associated protein OOT00_01830</fullName>
    </recommendedName>
</protein>
<dbReference type="Pfam" id="PF02575">
    <property type="entry name" value="YbaB_DNA_bd"/>
    <property type="match status" value="1"/>
</dbReference>
<dbReference type="PANTHER" id="PTHR33449">
    <property type="entry name" value="NUCLEOID-ASSOCIATED PROTEIN YBAB"/>
    <property type="match status" value="1"/>
</dbReference>
<comment type="similarity">
    <text evidence="2">Belongs to the YbaB/EbfC family.</text>
</comment>
<evidence type="ECO:0000313" key="4">
    <source>
        <dbReference type="EMBL" id="MCW7752723.1"/>
    </source>
</evidence>
<dbReference type="InterPro" id="IPR036894">
    <property type="entry name" value="YbaB-like_sf"/>
</dbReference>
<dbReference type="NCBIfam" id="TIGR00103">
    <property type="entry name" value="DNA_YbaB_EbfC"/>
    <property type="match status" value="1"/>
</dbReference>
<sequence>MGNMGQMMKQAQKLQQQMEKMQAEMADKTVETSAGGGMVRVVANGKQQILSIHVEKEVVDPEDIEMLQDLLIAAVNDALQKSQEMMSSAMGQLTGGMKIPGLF</sequence>
<dbReference type="PIRSF" id="PIRSF004555">
    <property type="entry name" value="UCP004555"/>
    <property type="match status" value="1"/>
</dbReference>
<name>A0ABT3N5I8_9BACT</name>
<evidence type="ECO:0000256" key="1">
    <source>
        <dbReference type="ARBA" id="ARBA00023125"/>
    </source>
</evidence>
<dbReference type="InterPro" id="IPR004401">
    <property type="entry name" value="YbaB/EbfC"/>
</dbReference>
<proteinExistence type="inferred from homology"/>
<dbReference type="HAMAP" id="MF_00274">
    <property type="entry name" value="DNA_YbaB_EbfC"/>
    <property type="match status" value="1"/>
</dbReference>
<dbReference type="RefSeq" id="WP_265423644.1">
    <property type="nucleotide sequence ID" value="NZ_JAPFPW010000001.1"/>
</dbReference>
<accession>A0ABT3N5I8</accession>
<dbReference type="PANTHER" id="PTHR33449:SF1">
    <property type="entry name" value="NUCLEOID-ASSOCIATED PROTEIN YBAB"/>
    <property type="match status" value="1"/>
</dbReference>
<comment type="function">
    <text evidence="2">Binds to DNA and alters its conformation. May be involved in regulation of gene expression, nucleoid organization and DNA protection.</text>
</comment>
<feature type="compositionally biased region" description="Low complexity" evidence="3">
    <location>
        <begin position="1"/>
        <end position="20"/>
    </location>
</feature>
<evidence type="ECO:0000256" key="3">
    <source>
        <dbReference type="SAM" id="MobiDB-lite"/>
    </source>
</evidence>
<organism evidence="4 5">
    <name type="scientific">Desulfobotulus pelophilus</name>
    <dbReference type="NCBI Taxonomy" id="2823377"/>
    <lineage>
        <taxon>Bacteria</taxon>
        <taxon>Pseudomonadati</taxon>
        <taxon>Thermodesulfobacteriota</taxon>
        <taxon>Desulfobacteria</taxon>
        <taxon>Desulfobacterales</taxon>
        <taxon>Desulfobacteraceae</taxon>
        <taxon>Desulfobotulus</taxon>
    </lineage>
</organism>
<comment type="subcellular location">
    <subcellularLocation>
        <location evidence="2">Cytoplasm</location>
        <location evidence="2">Nucleoid</location>
    </subcellularLocation>
</comment>
<dbReference type="EMBL" id="JAPFPW010000001">
    <property type="protein sequence ID" value="MCW7752723.1"/>
    <property type="molecule type" value="Genomic_DNA"/>
</dbReference>
<dbReference type="SUPFAM" id="SSF82607">
    <property type="entry name" value="YbaB-like"/>
    <property type="match status" value="1"/>
</dbReference>
<reference evidence="4 5" key="1">
    <citation type="submission" date="2022-11" db="EMBL/GenBank/DDBJ databases">
        <title>Desulfobotulus tamanensis H1 sp. nov. - anaerobic, alkaliphilic, sulphate reducing bacterium isolated from terrestrial mud volcano.</title>
        <authorList>
            <person name="Frolova A."/>
            <person name="Merkel A.Y."/>
            <person name="Slobodkin A.I."/>
        </authorList>
    </citation>
    <scope>NUCLEOTIDE SEQUENCE [LARGE SCALE GENOMIC DNA]</scope>
    <source>
        <strain evidence="4 5">H1</strain>
    </source>
</reference>
<gene>
    <name evidence="4" type="ORF">OOT00_01830</name>
</gene>
<keyword evidence="1 2" id="KW-0238">DNA-binding</keyword>
<keyword evidence="2" id="KW-0963">Cytoplasm</keyword>
<evidence type="ECO:0000256" key="2">
    <source>
        <dbReference type="HAMAP-Rule" id="MF_00274"/>
    </source>
</evidence>
<keyword evidence="5" id="KW-1185">Reference proteome</keyword>
<comment type="subunit">
    <text evidence="2">Homodimer.</text>
</comment>
<evidence type="ECO:0000313" key="5">
    <source>
        <dbReference type="Proteomes" id="UP001209681"/>
    </source>
</evidence>
<comment type="caution">
    <text evidence="4">The sequence shown here is derived from an EMBL/GenBank/DDBJ whole genome shotgun (WGS) entry which is preliminary data.</text>
</comment>
<dbReference type="Proteomes" id="UP001209681">
    <property type="component" value="Unassembled WGS sequence"/>
</dbReference>
<feature type="region of interest" description="Disordered" evidence="3">
    <location>
        <begin position="1"/>
        <end position="29"/>
    </location>
</feature>